<dbReference type="SUPFAM" id="SSF48452">
    <property type="entry name" value="TPR-like"/>
    <property type="match status" value="1"/>
</dbReference>
<keyword evidence="3" id="KW-0805">Transcription regulation</keyword>
<keyword evidence="4 6" id="KW-0238">DNA-binding</keyword>
<dbReference type="Gene3D" id="1.10.10.10">
    <property type="entry name" value="Winged helix-like DNA-binding domain superfamily/Winged helix DNA-binding domain"/>
    <property type="match status" value="1"/>
</dbReference>
<evidence type="ECO:0000256" key="3">
    <source>
        <dbReference type="ARBA" id="ARBA00023015"/>
    </source>
</evidence>
<dbReference type="PANTHER" id="PTHR35807:SF1">
    <property type="entry name" value="TRANSCRIPTIONAL REGULATOR REDD"/>
    <property type="match status" value="1"/>
</dbReference>
<organism evidence="9 10">
    <name type="scientific">Streptomyces virginiae</name>
    <name type="common">Streptomyces cinnamonensis</name>
    <dbReference type="NCBI Taxonomy" id="1961"/>
    <lineage>
        <taxon>Bacteria</taxon>
        <taxon>Bacillati</taxon>
        <taxon>Actinomycetota</taxon>
        <taxon>Actinomycetes</taxon>
        <taxon>Kitasatosporales</taxon>
        <taxon>Streptomycetaceae</taxon>
        <taxon>Streptomyces</taxon>
    </lineage>
</organism>
<evidence type="ECO:0000256" key="5">
    <source>
        <dbReference type="ARBA" id="ARBA00023163"/>
    </source>
</evidence>
<dbReference type="InterPro" id="IPR051677">
    <property type="entry name" value="AfsR-DnrI-RedD_regulator"/>
</dbReference>
<keyword evidence="5" id="KW-0804">Transcription</keyword>
<comment type="similarity">
    <text evidence="1">Belongs to the AfsR/DnrI/RedD regulatory family.</text>
</comment>
<dbReference type="PROSITE" id="PS51755">
    <property type="entry name" value="OMPR_PHOB"/>
    <property type="match status" value="1"/>
</dbReference>
<dbReference type="SUPFAM" id="SSF46894">
    <property type="entry name" value="C-terminal effector domain of the bipartite response regulators"/>
    <property type="match status" value="1"/>
</dbReference>
<dbReference type="InterPro" id="IPR001867">
    <property type="entry name" value="OmpR/PhoB-type_DNA-bd"/>
</dbReference>
<dbReference type="CDD" id="cd15831">
    <property type="entry name" value="BTAD"/>
    <property type="match status" value="1"/>
</dbReference>
<evidence type="ECO:0000313" key="9">
    <source>
        <dbReference type="EMBL" id="GHI13565.1"/>
    </source>
</evidence>
<dbReference type="InterPro" id="IPR027417">
    <property type="entry name" value="P-loop_NTPase"/>
</dbReference>
<reference evidence="10" key="1">
    <citation type="submission" date="2020-09" db="EMBL/GenBank/DDBJ databases">
        <title>Whole genome shotgun sequence of Streptomyces cinnamonensis NBRC 15873.</title>
        <authorList>
            <person name="Komaki H."/>
            <person name="Tamura T."/>
        </authorList>
    </citation>
    <scope>NUCLEOTIDE SEQUENCE [LARGE SCALE GENOMIC DNA]</scope>
    <source>
        <strain evidence="10">NBRC 15873</strain>
    </source>
</reference>
<evidence type="ECO:0000256" key="2">
    <source>
        <dbReference type="ARBA" id="ARBA00023012"/>
    </source>
</evidence>
<dbReference type="InterPro" id="IPR011990">
    <property type="entry name" value="TPR-like_helical_dom_sf"/>
</dbReference>
<dbReference type="Pfam" id="PF00486">
    <property type="entry name" value="Trans_reg_C"/>
    <property type="match status" value="1"/>
</dbReference>
<comment type="caution">
    <text evidence="9">The sequence shown here is derived from an EMBL/GenBank/DDBJ whole genome shotgun (WGS) entry which is preliminary data.</text>
</comment>
<evidence type="ECO:0000256" key="1">
    <source>
        <dbReference type="ARBA" id="ARBA00005820"/>
    </source>
</evidence>
<dbReference type="SUPFAM" id="SSF52540">
    <property type="entry name" value="P-loop containing nucleoside triphosphate hydrolases"/>
    <property type="match status" value="1"/>
</dbReference>
<feature type="DNA-binding region" description="OmpR/PhoB-type" evidence="6">
    <location>
        <begin position="1"/>
        <end position="94"/>
    </location>
</feature>
<dbReference type="Proteomes" id="UP000660554">
    <property type="component" value="Unassembled WGS sequence"/>
</dbReference>
<dbReference type="InterPro" id="IPR042197">
    <property type="entry name" value="Apaf_helical"/>
</dbReference>
<accession>A0ABQ3NLB7</accession>
<evidence type="ECO:0000313" key="10">
    <source>
        <dbReference type="Proteomes" id="UP000660554"/>
    </source>
</evidence>
<name>A0ABQ3NLB7_STRVG</name>
<evidence type="ECO:0000256" key="7">
    <source>
        <dbReference type="SAM" id="MobiDB-lite"/>
    </source>
</evidence>
<dbReference type="Pfam" id="PF03704">
    <property type="entry name" value="BTAD"/>
    <property type="match status" value="1"/>
</dbReference>
<dbReference type="SMART" id="SM01043">
    <property type="entry name" value="BTAD"/>
    <property type="match status" value="1"/>
</dbReference>
<feature type="region of interest" description="Disordered" evidence="7">
    <location>
        <begin position="253"/>
        <end position="276"/>
    </location>
</feature>
<evidence type="ECO:0000259" key="8">
    <source>
        <dbReference type="PROSITE" id="PS51755"/>
    </source>
</evidence>
<dbReference type="InterPro" id="IPR005158">
    <property type="entry name" value="BTAD"/>
</dbReference>
<evidence type="ECO:0000256" key="6">
    <source>
        <dbReference type="PROSITE-ProRule" id="PRU01091"/>
    </source>
</evidence>
<dbReference type="Gene3D" id="1.10.8.430">
    <property type="entry name" value="Helical domain of apoptotic protease-activating factors"/>
    <property type="match status" value="1"/>
</dbReference>
<dbReference type="Gene3D" id="1.25.40.10">
    <property type="entry name" value="Tetratricopeptide repeat domain"/>
    <property type="match status" value="1"/>
</dbReference>
<dbReference type="InterPro" id="IPR003593">
    <property type="entry name" value="AAA+_ATPase"/>
</dbReference>
<evidence type="ECO:0000256" key="4">
    <source>
        <dbReference type="ARBA" id="ARBA00023125"/>
    </source>
</evidence>
<dbReference type="SMART" id="SM00382">
    <property type="entry name" value="AAA"/>
    <property type="match status" value="1"/>
</dbReference>
<sequence>MGRYMEFRVLGPVEVRRDGHRVAFSGAKLHTVLAALLLAREEVVSDERLCRLLWGWAPPATVSAQLYTYISRLRKILGAEVMIDRRPPGYAMSIGNATVDLNEFEKLALGGREALIKEDFERAGELLRDALARWNGQPFANATEYLADAEAPRLTEARAVTLEHRIAADLALGRHEQITGELTGLVAEFPLRERIRCQLMTALCRSGRQADAIHLYHHGRAVLADELGVNPGEELQATYRALLDGTLDRWPGSAPAARAGARPRAAGPSAGTPAMLPPDTVDFTGRGPELELVCRALTPDGQGAGRPRRVLVTGMAGLGKTALAVHAAHRCQRHFPDGQLYADLRAADGTPRHPARVLRRLLRALGPMDDVPVTDDQDQLVRLYRERTRGRQLLIVLDNASGAAQLGPLLPNTPEPAVLVTGRTALPTVAGAHTVALAPLEPRDSLELLAAAAGPARVAGAPRAASAIVEHCAGLPLALRIVGTRIAARPHCTPDRLARRLADPVTRLRELHSGDMDVHTSLLPSWRALEPGVRAVFPALAALGPEPFPAAEAATALDLPEAEAERLLEALADAALLEVSGADEWGQPCYLFHPLVRLFALSLEEARAPRSGDLAGRTEHNRRLTHRP</sequence>
<keyword evidence="10" id="KW-1185">Reference proteome</keyword>
<feature type="compositionally biased region" description="Low complexity" evidence="7">
    <location>
        <begin position="253"/>
        <end position="271"/>
    </location>
</feature>
<dbReference type="InterPro" id="IPR016032">
    <property type="entry name" value="Sig_transdc_resp-reg_C-effctor"/>
</dbReference>
<dbReference type="Gene3D" id="3.40.50.300">
    <property type="entry name" value="P-loop containing nucleotide triphosphate hydrolases"/>
    <property type="match status" value="1"/>
</dbReference>
<feature type="domain" description="OmpR/PhoB-type" evidence="8">
    <location>
        <begin position="1"/>
        <end position="94"/>
    </location>
</feature>
<dbReference type="InterPro" id="IPR036388">
    <property type="entry name" value="WH-like_DNA-bd_sf"/>
</dbReference>
<proteinExistence type="inferred from homology"/>
<dbReference type="PANTHER" id="PTHR35807">
    <property type="entry name" value="TRANSCRIPTIONAL REGULATOR REDD-RELATED"/>
    <property type="match status" value="1"/>
</dbReference>
<dbReference type="EMBL" id="BNDV01000008">
    <property type="protein sequence ID" value="GHI13565.1"/>
    <property type="molecule type" value="Genomic_DNA"/>
</dbReference>
<keyword evidence="2" id="KW-0902">Two-component regulatory system</keyword>
<dbReference type="PRINTS" id="PR00364">
    <property type="entry name" value="DISEASERSIST"/>
</dbReference>
<protein>
    <recommendedName>
        <fullName evidence="8">OmpR/PhoB-type domain-containing protein</fullName>
    </recommendedName>
</protein>
<gene>
    <name evidence="9" type="ORF">Scinn_30280</name>
</gene>
<dbReference type="SMART" id="SM00862">
    <property type="entry name" value="Trans_reg_C"/>
    <property type="match status" value="1"/>
</dbReference>